<dbReference type="PROSITE" id="PS51257">
    <property type="entry name" value="PROKAR_LIPOPROTEIN"/>
    <property type="match status" value="1"/>
</dbReference>
<evidence type="ECO:0000313" key="1">
    <source>
        <dbReference type="EMBL" id="MBP5857202.1"/>
    </source>
</evidence>
<dbReference type="Pfam" id="PF12915">
    <property type="entry name" value="DUF3833"/>
    <property type="match status" value="1"/>
</dbReference>
<proteinExistence type="predicted"/>
<organism evidence="1 2">
    <name type="scientific">Marivibrio halodurans</name>
    <dbReference type="NCBI Taxonomy" id="2039722"/>
    <lineage>
        <taxon>Bacteria</taxon>
        <taxon>Pseudomonadati</taxon>
        <taxon>Pseudomonadota</taxon>
        <taxon>Alphaproteobacteria</taxon>
        <taxon>Rhodospirillales</taxon>
        <taxon>Rhodospirillaceae</taxon>
        <taxon>Marivibrio</taxon>
    </lineage>
</organism>
<accession>A0A8J7V2S1</accession>
<dbReference type="InterPro" id="IPR024409">
    <property type="entry name" value="DUF3833"/>
</dbReference>
<sequence length="200" mass="21928">MMGKLAALLAAMALLTGCGGMKIEDFSNGGPTLTLEEYFDGRARAWGVFEDRFGNLRRQFTVDIEGDWDPETRTLTLVEDFDYRDGETERRVWTLTKTGSDSYEGTADGVVGTARGKIAGNAFNWTYTFDMAVGDSTWRVDFDDWMFLQPGGVIVNRAAVSKWGIQIGRAMIMFQKLDEARVGTLGASPPIGAGARVAAE</sequence>
<gene>
    <name evidence="1" type="ORF">KAJ83_09295</name>
</gene>
<keyword evidence="2" id="KW-1185">Reference proteome</keyword>
<dbReference type="RefSeq" id="WP_210681794.1">
    <property type="nucleotide sequence ID" value="NZ_JBHSYA010000017.1"/>
</dbReference>
<comment type="caution">
    <text evidence="1">The sequence shown here is derived from an EMBL/GenBank/DDBJ whole genome shotgun (WGS) entry which is preliminary data.</text>
</comment>
<reference evidence="1" key="1">
    <citation type="submission" date="2021-04" db="EMBL/GenBank/DDBJ databases">
        <authorList>
            <person name="Zhang D.-C."/>
        </authorList>
    </citation>
    <scope>NUCLEOTIDE SEQUENCE</scope>
    <source>
        <strain evidence="1">CGMCC 1.15697</strain>
    </source>
</reference>
<evidence type="ECO:0000313" key="2">
    <source>
        <dbReference type="Proteomes" id="UP000672602"/>
    </source>
</evidence>
<dbReference type="AlphaFoldDB" id="A0A8J7V2S1"/>
<protein>
    <submittedName>
        <fullName evidence="1">DUF3833 domain-containing protein</fullName>
    </submittedName>
</protein>
<dbReference type="EMBL" id="JAGMWN010000004">
    <property type="protein sequence ID" value="MBP5857202.1"/>
    <property type="molecule type" value="Genomic_DNA"/>
</dbReference>
<dbReference type="Proteomes" id="UP000672602">
    <property type="component" value="Unassembled WGS sequence"/>
</dbReference>
<name>A0A8J7V2S1_9PROT</name>